<gene>
    <name evidence="2" type="ORF">NT6N_24450</name>
</gene>
<evidence type="ECO:0000313" key="2">
    <source>
        <dbReference type="EMBL" id="BDS07405.1"/>
    </source>
</evidence>
<name>A0AAT9FN12_9BACT</name>
<organism evidence="2">
    <name type="scientific">Oceaniferula spumae</name>
    <dbReference type="NCBI Taxonomy" id="2979115"/>
    <lineage>
        <taxon>Bacteria</taxon>
        <taxon>Pseudomonadati</taxon>
        <taxon>Verrucomicrobiota</taxon>
        <taxon>Verrucomicrobiia</taxon>
        <taxon>Verrucomicrobiales</taxon>
        <taxon>Verrucomicrobiaceae</taxon>
        <taxon>Oceaniferula</taxon>
    </lineage>
</organism>
<proteinExistence type="predicted"/>
<protein>
    <submittedName>
        <fullName evidence="2">Uncharacterized protein</fullName>
    </submittedName>
</protein>
<feature type="signal peptide" evidence="1">
    <location>
        <begin position="1"/>
        <end position="19"/>
    </location>
</feature>
<reference evidence="2" key="1">
    <citation type="submission" date="2024-07" db="EMBL/GenBank/DDBJ databases">
        <title>Complete genome sequence of Verrucomicrobiaceae bacterium NT6N.</title>
        <authorList>
            <person name="Huang C."/>
            <person name="Takami H."/>
            <person name="Hamasaki K."/>
        </authorList>
    </citation>
    <scope>NUCLEOTIDE SEQUENCE</scope>
    <source>
        <strain evidence="2">NT6N</strain>
    </source>
</reference>
<dbReference type="AlphaFoldDB" id="A0AAT9FN12"/>
<feature type="chain" id="PRO_5043927557" evidence="1">
    <location>
        <begin position="20"/>
        <end position="143"/>
    </location>
</feature>
<sequence length="143" mass="15718">MKTIITLIVGLTLSGVSSADPTSKPAPTKREIKKLDKLPNVKVVSEDDKAVQIKITNDTGIDLSYSGYSALNPWLNASHFDGNKWVAGQGHWCGTGVSTYVLKNNESIIIKIGARDNTRYFTTFFDSKTKRYGVVILHEKKSG</sequence>
<keyword evidence="1" id="KW-0732">Signal</keyword>
<dbReference type="EMBL" id="AP026866">
    <property type="protein sequence ID" value="BDS07405.1"/>
    <property type="molecule type" value="Genomic_DNA"/>
</dbReference>
<dbReference type="KEGG" id="osu:NT6N_24450"/>
<accession>A0AAT9FN12</accession>
<evidence type="ECO:0000256" key="1">
    <source>
        <dbReference type="SAM" id="SignalP"/>
    </source>
</evidence>